<organism evidence="2 3">
    <name type="scientific">Actinotalea lenta</name>
    <dbReference type="NCBI Taxonomy" id="3064654"/>
    <lineage>
        <taxon>Bacteria</taxon>
        <taxon>Bacillati</taxon>
        <taxon>Actinomycetota</taxon>
        <taxon>Actinomycetes</taxon>
        <taxon>Micrococcales</taxon>
        <taxon>Cellulomonadaceae</taxon>
        <taxon>Actinotalea</taxon>
    </lineage>
</organism>
<evidence type="ECO:0000313" key="2">
    <source>
        <dbReference type="EMBL" id="MDO8108542.1"/>
    </source>
</evidence>
<dbReference type="RefSeq" id="WP_304602235.1">
    <property type="nucleotide sequence ID" value="NZ_JAUQYP010000002.1"/>
</dbReference>
<evidence type="ECO:0000313" key="3">
    <source>
        <dbReference type="Proteomes" id="UP001232536"/>
    </source>
</evidence>
<dbReference type="EMBL" id="JAUQYP010000002">
    <property type="protein sequence ID" value="MDO8108542.1"/>
    <property type="molecule type" value="Genomic_DNA"/>
</dbReference>
<proteinExistence type="predicted"/>
<accession>A0ABT9DCD7</accession>
<keyword evidence="1" id="KW-1133">Transmembrane helix</keyword>
<evidence type="ECO:0000256" key="1">
    <source>
        <dbReference type="SAM" id="Phobius"/>
    </source>
</evidence>
<keyword evidence="1" id="KW-0812">Transmembrane</keyword>
<reference evidence="2 3" key="1">
    <citation type="submission" date="2023-07" db="EMBL/GenBank/DDBJ databases">
        <title>Description of novel actinomycetes strains, isolated from tidal flat sediment.</title>
        <authorList>
            <person name="Lu C."/>
        </authorList>
    </citation>
    <scope>NUCLEOTIDE SEQUENCE [LARGE SCALE GENOMIC DNA]</scope>
    <source>
        <strain evidence="2 3">SYSU T00b441</strain>
    </source>
</reference>
<feature type="transmembrane region" description="Helical" evidence="1">
    <location>
        <begin position="103"/>
        <end position="123"/>
    </location>
</feature>
<evidence type="ECO:0008006" key="4">
    <source>
        <dbReference type="Google" id="ProtNLM"/>
    </source>
</evidence>
<keyword evidence="3" id="KW-1185">Reference proteome</keyword>
<name>A0ABT9DCD7_9CELL</name>
<feature type="transmembrane region" description="Helical" evidence="1">
    <location>
        <begin position="144"/>
        <end position="165"/>
    </location>
</feature>
<dbReference type="Proteomes" id="UP001232536">
    <property type="component" value="Unassembled WGS sequence"/>
</dbReference>
<gene>
    <name evidence="2" type="ORF">Q6348_15195</name>
</gene>
<keyword evidence="1" id="KW-0472">Membrane</keyword>
<feature type="transmembrane region" description="Helical" evidence="1">
    <location>
        <begin position="185"/>
        <end position="205"/>
    </location>
</feature>
<sequence length="219" mass="21902">MSAGSTESSRLAAVLVALGVLTALWGVAYDVAGITQAPAGITVPVAVAPANAAGAPDTASVQVPDVTVQDGWLAPAQASGVRLGSVDGYLSLHAWRSTRTEQALARGDWMLGGAGLLAMALLLRPVLRSTAAGRPFIPGNAGRLLGAGAVIAVIGTAAPLLPELAGALVLNRTGLDESGMLVPALAWRPVPLLVGTVVAALAAAFRHGEQLVEDAEGTV</sequence>
<protein>
    <recommendedName>
        <fullName evidence="4">DUF2975 domain-containing protein</fullName>
    </recommendedName>
</protein>
<comment type="caution">
    <text evidence="2">The sequence shown here is derived from an EMBL/GenBank/DDBJ whole genome shotgun (WGS) entry which is preliminary data.</text>
</comment>